<organism evidence="2 3">
    <name type="scientific">Rhodoplanes azumiensis</name>
    <dbReference type="NCBI Taxonomy" id="1897628"/>
    <lineage>
        <taxon>Bacteria</taxon>
        <taxon>Pseudomonadati</taxon>
        <taxon>Pseudomonadota</taxon>
        <taxon>Alphaproteobacteria</taxon>
        <taxon>Hyphomicrobiales</taxon>
        <taxon>Nitrobacteraceae</taxon>
        <taxon>Rhodoplanes</taxon>
    </lineage>
</organism>
<keyword evidence="1" id="KW-0472">Membrane</keyword>
<keyword evidence="1" id="KW-1133">Transmembrane helix</keyword>
<evidence type="ECO:0000313" key="3">
    <source>
        <dbReference type="Proteomes" id="UP001597314"/>
    </source>
</evidence>
<evidence type="ECO:0008006" key="4">
    <source>
        <dbReference type="Google" id="ProtNLM"/>
    </source>
</evidence>
<dbReference type="Proteomes" id="UP001597314">
    <property type="component" value="Unassembled WGS sequence"/>
</dbReference>
<sequence>MQDDVRRAAGATSMMDIVVLAIGLGLLGLTIGYAYACERL</sequence>
<dbReference type="RefSeq" id="WP_378478677.1">
    <property type="nucleotide sequence ID" value="NZ_JBHUIW010000018.1"/>
</dbReference>
<comment type="caution">
    <text evidence="2">The sequence shown here is derived from an EMBL/GenBank/DDBJ whole genome shotgun (WGS) entry which is preliminary data.</text>
</comment>
<feature type="transmembrane region" description="Helical" evidence="1">
    <location>
        <begin position="17"/>
        <end position="36"/>
    </location>
</feature>
<evidence type="ECO:0000256" key="1">
    <source>
        <dbReference type="SAM" id="Phobius"/>
    </source>
</evidence>
<protein>
    <recommendedName>
        <fullName evidence="4">Pilus assembly protein</fullName>
    </recommendedName>
</protein>
<evidence type="ECO:0000313" key="2">
    <source>
        <dbReference type="EMBL" id="MFD2183517.1"/>
    </source>
</evidence>
<keyword evidence="3" id="KW-1185">Reference proteome</keyword>
<name>A0ABW5AN62_9BRAD</name>
<keyword evidence="1" id="KW-0812">Transmembrane</keyword>
<gene>
    <name evidence="2" type="ORF">ACFSOX_15280</name>
</gene>
<proteinExistence type="predicted"/>
<reference evidence="3" key="1">
    <citation type="journal article" date="2019" name="Int. J. Syst. Evol. Microbiol.">
        <title>The Global Catalogue of Microorganisms (GCM) 10K type strain sequencing project: providing services to taxonomists for standard genome sequencing and annotation.</title>
        <authorList>
            <consortium name="The Broad Institute Genomics Platform"/>
            <consortium name="The Broad Institute Genome Sequencing Center for Infectious Disease"/>
            <person name="Wu L."/>
            <person name="Ma J."/>
        </authorList>
    </citation>
    <scope>NUCLEOTIDE SEQUENCE [LARGE SCALE GENOMIC DNA]</scope>
    <source>
        <strain evidence="3">CGMCC 1.6774</strain>
    </source>
</reference>
<dbReference type="EMBL" id="JBHUIW010000018">
    <property type="protein sequence ID" value="MFD2183517.1"/>
    <property type="molecule type" value="Genomic_DNA"/>
</dbReference>
<accession>A0ABW5AN62</accession>